<name>M0AXH4_9EURY</name>
<evidence type="ECO:0008006" key="3">
    <source>
        <dbReference type="Google" id="ProtNLM"/>
    </source>
</evidence>
<dbReference type="AlphaFoldDB" id="M0AXH4"/>
<gene>
    <name evidence="1" type="ORF">C482_04289</name>
</gene>
<dbReference type="PROSITE" id="PS51257">
    <property type="entry name" value="PROKAR_LIPOPROTEIN"/>
    <property type="match status" value="1"/>
</dbReference>
<dbReference type="RefSeq" id="WP_006166232.1">
    <property type="nucleotide sequence ID" value="NZ_AOIN01000034.1"/>
</dbReference>
<protein>
    <recommendedName>
        <fullName evidence="3">Lipoprotein</fullName>
    </recommendedName>
</protein>
<organism evidence="1 2">
    <name type="scientific">Natrialba chahannaoensis JCM 10990</name>
    <dbReference type="NCBI Taxonomy" id="1227492"/>
    <lineage>
        <taxon>Archaea</taxon>
        <taxon>Methanobacteriati</taxon>
        <taxon>Methanobacteriota</taxon>
        <taxon>Stenosarchaea group</taxon>
        <taxon>Halobacteria</taxon>
        <taxon>Halobacteriales</taxon>
        <taxon>Natrialbaceae</taxon>
        <taxon>Natrialba</taxon>
    </lineage>
</organism>
<keyword evidence="2" id="KW-1185">Reference proteome</keyword>
<evidence type="ECO:0000313" key="2">
    <source>
        <dbReference type="Proteomes" id="UP000011693"/>
    </source>
</evidence>
<sequence>MKRRKFIACSIPTIIVAGCIDESSDPSEDEEDTSSDSEELIELQHSLEVLQSDLRSDEEPLALELTLENVGENPLEYEERRSALFWFETTDDADFILSPRDTLYDDESIFEYDTDSDHWVLDEYGSDMNADYQVGSLEPGDTHTETLWVVTPYNANPPEETPEELRFTGKFTVSETDENGLEEGEDESWEFTLVRKEDDQFHITE</sequence>
<dbReference type="EMBL" id="AOIN01000034">
    <property type="protein sequence ID" value="ELZ03210.1"/>
    <property type="molecule type" value="Genomic_DNA"/>
</dbReference>
<reference evidence="1 2" key="1">
    <citation type="journal article" date="2014" name="PLoS Genet.">
        <title>Phylogenetically driven sequencing of extremely halophilic archaea reveals strategies for static and dynamic osmo-response.</title>
        <authorList>
            <person name="Becker E.A."/>
            <person name="Seitzer P.M."/>
            <person name="Tritt A."/>
            <person name="Larsen D."/>
            <person name="Krusor M."/>
            <person name="Yao A.I."/>
            <person name="Wu D."/>
            <person name="Madern D."/>
            <person name="Eisen J.A."/>
            <person name="Darling A.E."/>
            <person name="Facciotti M.T."/>
        </authorList>
    </citation>
    <scope>NUCLEOTIDE SEQUENCE [LARGE SCALE GENOMIC DNA]</scope>
    <source>
        <strain evidence="1 2">JCM 10990</strain>
    </source>
</reference>
<proteinExistence type="predicted"/>
<accession>M0AXH4</accession>
<evidence type="ECO:0000313" key="1">
    <source>
        <dbReference type="EMBL" id="ELZ03210.1"/>
    </source>
</evidence>
<dbReference type="Proteomes" id="UP000011693">
    <property type="component" value="Unassembled WGS sequence"/>
</dbReference>
<comment type="caution">
    <text evidence="1">The sequence shown here is derived from an EMBL/GenBank/DDBJ whole genome shotgun (WGS) entry which is preliminary data.</text>
</comment>